<organism evidence="2 3">
    <name type="scientific">Sinosporangium siamense</name>
    <dbReference type="NCBI Taxonomy" id="1367973"/>
    <lineage>
        <taxon>Bacteria</taxon>
        <taxon>Bacillati</taxon>
        <taxon>Actinomycetota</taxon>
        <taxon>Actinomycetes</taxon>
        <taxon>Streptosporangiales</taxon>
        <taxon>Streptosporangiaceae</taxon>
        <taxon>Sinosporangium</taxon>
    </lineage>
</organism>
<proteinExistence type="predicted"/>
<gene>
    <name evidence="2" type="ORF">Ssi02_62590</name>
</gene>
<evidence type="ECO:0000313" key="3">
    <source>
        <dbReference type="Proteomes" id="UP000606172"/>
    </source>
</evidence>
<reference evidence="2" key="1">
    <citation type="submission" date="2021-01" db="EMBL/GenBank/DDBJ databases">
        <title>Whole genome shotgun sequence of Sinosporangium siamense NBRC 109515.</title>
        <authorList>
            <person name="Komaki H."/>
            <person name="Tamura T."/>
        </authorList>
    </citation>
    <scope>NUCLEOTIDE SEQUENCE</scope>
    <source>
        <strain evidence="2">NBRC 109515</strain>
    </source>
</reference>
<feature type="transmembrane region" description="Helical" evidence="1">
    <location>
        <begin position="134"/>
        <end position="151"/>
    </location>
</feature>
<comment type="caution">
    <text evidence="2">The sequence shown here is derived from an EMBL/GenBank/DDBJ whole genome shotgun (WGS) entry which is preliminary data.</text>
</comment>
<feature type="transmembrane region" description="Helical" evidence="1">
    <location>
        <begin position="101"/>
        <end position="122"/>
    </location>
</feature>
<dbReference type="AlphaFoldDB" id="A0A919RLL5"/>
<dbReference type="RefSeq" id="WP_204031053.1">
    <property type="nucleotide sequence ID" value="NZ_BOOW01000041.1"/>
</dbReference>
<accession>A0A919RLL5</accession>
<feature type="transmembrane region" description="Helical" evidence="1">
    <location>
        <begin position="70"/>
        <end position="89"/>
    </location>
</feature>
<name>A0A919RLL5_9ACTN</name>
<keyword evidence="3" id="KW-1185">Reference proteome</keyword>
<keyword evidence="1" id="KW-0812">Transmembrane</keyword>
<keyword evidence="1" id="KW-1133">Transmembrane helix</keyword>
<dbReference type="EMBL" id="BOOW01000041">
    <property type="protein sequence ID" value="GII96028.1"/>
    <property type="molecule type" value="Genomic_DNA"/>
</dbReference>
<protein>
    <recommendedName>
        <fullName evidence="4">DUF1440 domain-containing protein</fullName>
    </recommendedName>
</protein>
<keyword evidence="1" id="KW-0472">Membrane</keyword>
<evidence type="ECO:0008006" key="4">
    <source>
        <dbReference type="Google" id="ProtNLM"/>
    </source>
</evidence>
<dbReference type="Proteomes" id="UP000606172">
    <property type="component" value="Unassembled WGS sequence"/>
</dbReference>
<evidence type="ECO:0000256" key="1">
    <source>
        <dbReference type="SAM" id="Phobius"/>
    </source>
</evidence>
<evidence type="ECO:0000313" key="2">
    <source>
        <dbReference type="EMBL" id="GII96028.1"/>
    </source>
</evidence>
<sequence>MSTVQTSLQSRVLANAARGASDGVIATAAMSAVMELGRRMGLLPEHPPKHVMRAGLPGHKRRPKKYESPLAILAHFAFGAGLGGLFSMAAGKRRVPVSLGVGYGVAIWIAGYQAGLPALDILPPISEDRPGRPLVMGLGHVVFGACLAILHNDQVRGQRLVPRLEEEAEPRPVPVHLGAGIG</sequence>